<feature type="domain" description="N-acetyltransferase" evidence="3">
    <location>
        <begin position="6"/>
        <end position="145"/>
    </location>
</feature>
<dbReference type="PANTHER" id="PTHR43877:SF1">
    <property type="entry name" value="ACETYLTRANSFERASE"/>
    <property type="match status" value="1"/>
</dbReference>
<dbReference type="SUPFAM" id="SSF55729">
    <property type="entry name" value="Acyl-CoA N-acyltransferases (Nat)"/>
    <property type="match status" value="1"/>
</dbReference>
<dbReference type="Pfam" id="PF00583">
    <property type="entry name" value="Acetyltransf_1"/>
    <property type="match status" value="1"/>
</dbReference>
<gene>
    <name evidence="4" type="ORF">GCM10011378_38440</name>
</gene>
<keyword evidence="1" id="KW-0808">Transferase</keyword>
<keyword evidence="2" id="KW-0012">Acyltransferase</keyword>
<evidence type="ECO:0000313" key="5">
    <source>
        <dbReference type="Proteomes" id="UP000601361"/>
    </source>
</evidence>
<dbReference type="CDD" id="cd04301">
    <property type="entry name" value="NAT_SF"/>
    <property type="match status" value="1"/>
</dbReference>
<dbReference type="RefSeq" id="WP_229728862.1">
    <property type="nucleotide sequence ID" value="NZ_BMGS01000013.1"/>
</dbReference>
<dbReference type="InterPro" id="IPR000182">
    <property type="entry name" value="GNAT_dom"/>
</dbReference>
<dbReference type="InterPro" id="IPR050832">
    <property type="entry name" value="Bact_Acetyltransf"/>
</dbReference>
<evidence type="ECO:0000256" key="2">
    <source>
        <dbReference type="ARBA" id="ARBA00023315"/>
    </source>
</evidence>
<name>A0ABQ1X831_9BACT</name>
<accession>A0ABQ1X831</accession>
<dbReference type="Gene3D" id="3.40.630.30">
    <property type="match status" value="1"/>
</dbReference>
<keyword evidence="5" id="KW-1185">Reference proteome</keyword>
<dbReference type="PROSITE" id="PS51186">
    <property type="entry name" value="GNAT"/>
    <property type="match status" value="1"/>
</dbReference>
<organism evidence="4 5">
    <name type="scientific">Hymenobacter glacieicola</name>
    <dbReference type="NCBI Taxonomy" id="1562124"/>
    <lineage>
        <taxon>Bacteria</taxon>
        <taxon>Pseudomonadati</taxon>
        <taxon>Bacteroidota</taxon>
        <taxon>Cytophagia</taxon>
        <taxon>Cytophagales</taxon>
        <taxon>Hymenobacteraceae</taxon>
        <taxon>Hymenobacter</taxon>
    </lineage>
</organism>
<evidence type="ECO:0000313" key="4">
    <source>
        <dbReference type="EMBL" id="GGG58644.1"/>
    </source>
</evidence>
<dbReference type="Proteomes" id="UP000601361">
    <property type="component" value="Unassembled WGS sequence"/>
</dbReference>
<dbReference type="InterPro" id="IPR016181">
    <property type="entry name" value="Acyl_CoA_acyltransferase"/>
</dbReference>
<sequence length="149" mass="17053">MNTLPMLFREAQVADIPQLSAVRLSVQENRLSNPDLVTPAAYVDYLTRRGQGWTCEVNGAIVGFGIADVRGHSIWALFVRPEFARQGIGKKLHNLMLSWYFAQTTEPLWLSTAPGTRAEEFYRRQGWHDTGRTAQGEVRFEMRVEGWRQ</sequence>
<comment type="caution">
    <text evidence="4">The sequence shown here is derived from an EMBL/GenBank/DDBJ whole genome shotgun (WGS) entry which is preliminary data.</text>
</comment>
<evidence type="ECO:0000256" key="1">
    <source>
        <dbReference type="ARBA" id="ARBA00022679"/>
    </source>
</evidence>
<protein>
    <recommendedName>
        <fullName evidence="3">N-acetyltransferase domain-containing protein</fullName>
    </recommendedName>
</protein>
<proteinExistence type="predicted"/>
<dbReference type="PANTHER" id="PTHR43877">
    <property type="entry name" value="AMINOALKYLPHOSPHONATE N-ACETYLTRANSFERASE-RELATED-RELATED"/>
    <property type="match status" value="1"/>
</dbReference>
<evidence type="ECO:0000259" key="3">
    <source>
        <dbReference type="PROSITE" id="PS51186"/>
    </source>
</evidence>
<dbReference type="EMBL" id="BMGS01000013">
    <property type="protein sequence ID" value="GGG58644.1"/>
    <property type="molecule type" value="Genomic_DNA"/>
</dbReference>
<reference evidence="5" key="1">
    <citation type="journal article" date="2019" name="Int. J. Syst. Evol. Microbiol.">
        <title>The Global Catalogue of Microorganisms (GCM) 10K type strain sequencing project: providing services to taxonomists for standard genome sequencing and annotation.</title>
        <authorList>
            <consortium name="The Broad Institute Genomics Platform"/>
            <consortium name="The Broad Institute Genome Sequencing Center for Infectious Disease"/>
            <person name="Wu L."/>
            <person name="Ma J."/>
        </authorList>
    </citation>
    <scope>NUCLEOTIDE SEQUENCE [LARGE SCALE GENOMIC DNA]</scope>
    <source>
        <strain evidence="5">CGMCC 1.12990</strain>
    </source>
</reference>